<feature type="region of interest" description="Disordered" evidence="12">
    <location>
        <begin position="90"/>
        <end position="276"/>
    </location>
</feature>
<accession>A0AA35NGU0</accession>
<feature type="compositionally biased region" description="Polar residues" evidence="12">
    <location>
        <begin position="107"/>
        <end position="118"/>
    </location>
</feature>
<dbReference type="FunFam" id="3.40.1170.10:FF:000002">
    <property type="entry name" value="DNA mismatch repair protein"/>
    <property type="match status" value="1"/>
</dbReference>
<dbReference type="Gene3D" id="3.40.50.300">
    <property type="entry name" value="P-loop containing nucleotide triphosphate hydrolases"/>
    <property type="match status" value="1"/>
</dbReference>
<evidence type="ECO:0000256" key="6">
    <source>
        <dbReference type="ARBA" id="ARBA00023125"/>
    </source>
</evidence>
<dbReference type="NCBIfam" id="NF003810">
    <property type="entry name" value="PRK05399.1"/>
    <property type="match status" value="1"/>
</dbReference>
<evidence type="ECO:0000256" key="12">
    <source>
        <dbReference type="SAM" id="MobiDB-lite"/>
    </source>
</evidence>
<dbReference type="Gene3D" id="3.30.420.110">
    <property type="entry name" value="MutS, connector domain"/>
    <property type="match status" value="1"/>
</dbReference>
<dbReference type="FunFam" id="3.40.50.300:FF:000771">
    <property type="entry name" value="DNA mismatch repair protein"/>
    <property type="match status" value="1"/>
</dbReference>
<keyword evidence="6 9" id="KW-0238">DNA-binding</keyword>
<dbReference type="InterPro" id="IPR016151">
    <property type="entry name" value="DNA_mismatch_repair_MutS_N"/>
</dbReference>
<feature type="region of interest" description="Disordered" evidence="12">
    <location>
        <begin position="1"/>
        <end position="71"/>
    </location>
</feature>
<dbReference type="Proteomes" id="UP001161438">
    <property type="component" value="Chromosome 4"/>
</dbReference>
<comment type="function">
    <text evidence="9 10">Component of the post-replicative DNA mismatch repair system (MMR).</text>
</comment>
<feature type="coiled-coil region" evidence="11">
    <location>
        <begin position="864"/>
        <end position="891"/>
    </location>
</feature>
<dbReference type="InterPro" id="IPR017261">
    <property type="entry name" value="DNA_mismatch_repair_MutS/MSH"/>
</dbReference>
<evidence type="ECO:0000313" key="15">
    <source>
        <dbReference type="Proteomes" id="UP001161438"/>
    </source>
</evidence>
<feature type="compositionally biased region" description="Polar residues" evidence="12">
    <location>
        <begin position="50"/>
        <end position="59"/>
    </location>
</feature>
<dbReference type="GeneID" id="80917192"/>
<dbReference type="SMART" id="SM00533">
    <property type="entry name" value="MUTSd"/>
    <property type="match status" value="1"/>
</dbReference>
<sequence>MAPSTPKTSKTVNFKNGSISSQKRMKQSSLLSFFSKQLPTGTPTKKDSKLTSATLQNPAGSKLTKNPEGEKVDKLFVDVDDDNDLTMAEETSATVKSDTVHSEELQSDTILNTNTTEIKSAAADDDLSSSSQSRRTDKKRVNYAESDEEDSSSMFATKRKRSKVIGSDSDEDEYLPDKNEADENDNSAENKGYIKDELREDDYDDEDEDDDEDLLSLAGTASKRKPSNTSQSSSPFARNTSRNSSTSKSRKKHVQGRSYTPPYSHRSATSKSSKFNKQNEERYQWLVDERDAQRRSKSDPEYDPRTLYIPSSAWNKFTPFEKQYWEIKSKMWDCIVFFKKGKFFELYEKDALLANALFDLKIAGGGRANMQLAGIPEMSFEYWASQFIQMGYKVAKVDQKESMLAKEMREGSKGIVKRELQCILTSGTLTDGDMLHSDLATFCLAIREEPGNYYNQPQLDSSTMIQKLNTRIFGAAFIDTATGELQMLEFEDDSECTKLDTLMSQVRPMEVVVERNNLCALANKIVKFNSAPNAIFNEVKAGEEFYDCDKTYSEIISSEYFPTEEDWPEVLKAYYDTGKKVGFSAFGGLLYYLKWLKLDENLISMKNIKEYDFVRSQHSMVLDGITLQNLEIFSNSFDGSDKGTLFKLFNRAITPMGKRMMKKWLMHPLLRKSDIENRLDSVDSLLQDITLREELEMTFSKLPDLERMLARIHSRTIKVKDFEKVITAFETIVQLQRTLQNNVLKGDVSKYISSIPNGLLEGVENWTNAFERQRAINENIIVPQRGFDIEFDKSLDKIQELEDHLMDILMKYRKQFKCSTIQYKDSGKEIYTVEIPVSATKNVPSNWVQMAANKTYKRYYSDEVRILARSMAEAKELHKALEEDLKNRLCQKFDAHYNTIWMPTIQAISNIDCLLAITRTSEYLGAPSCRPTIIDEVDSKTKTQLNGFLNFKSLRHPCFNLGATTAKDFIPNDIELGKEQPRLGLLTGANAAGKSTVLRMACIAVIMAQMGCYVPCESAVLTPIDRIMTRLGANDNIMQGKSTFFVELAETKKILDMATNRSLLVVDELGRGGSSSDGFAIAESVLHHVATHIQSLGFFATHYGTLASSFKHHPQVRPLKMSILVDEATRNVTFLYKMLEGQSEGSFGMHVASMCGISKDIIDNAQVAADNLEHTSRLIKERSLAANNLAGDVVSLPGGLQSDFVRIVYGDGLQNTRLGSGEGVLNYDWNIKKNVLKSLFGMIEDLNS</sequence>
<dbReference type="RefSeq" id="XP_056081096.1">
    <property type="nucleotide sequence ID" value="XM_056226863.1"/>
</dbReference>
<dbReference type="AlphaFoldDB" id="A0AA35NGU0"/>
<dbReference type="InterPro" id="IPR036678">
    <property type="entry name" value="MutS_con_dom_sf"/>
</dbReference>
<feature type="compositionally biased region" description="Polar residues" evidence="12">
    <location>
        <begin position="227"/>
        <end position="237"/>
    </location>
</feature>
<dbReference type="GO" id="GO:0032301">
    <property type="term" value="C:MutSalpha complex"/>
    <property type="evidence" value="ECO:0007669"/>
    <property type="project" value="TreeGrafter"/>
</dbReference>
<evidence type="ECO:0000256" key="2">
    <source>
        <dbReference type="ARBA" id="ARBA00006271"/>
    </source>
</evidence>
<feature type="compositionally biased region" description="Acidic residues" evidence="12">
    <location>
        <begin position="199"/>
        <end position="214"/>
    </location>
</feature>
<proteinExistence type="inferred from homology"/>
<dbReference type="GO" id="GO:0140664">
    <property type="term" value="F:ATP-dependent DNA damage sensor activity"/>
    <property type="evidence" value="ECO:0007669"/>
    <property type="project" value="InterPro"/>
</dbReference>
<dbReference type="InterPro" id="IPR027417">
    <property type="entry name" value="P-loop_NTPase"/>
</dbReference>
<comment type="subcellular location">
    <subcellularLocation>
        <location evidence="1">Nucleus</location>
    </subcellularLocation>
</comment>
<dbReference type="PANTHER" id="PTHR11361:SF148">
    <property type="entry name" value="DNA MISMATCH REPAIR PROTEIN MSH6"/>
    <property type="match status" value="1"/>
</dbReference>
<dbReference type="SUPFAM" id="SSF53150">
    <property type="entry name" value="DNA repair protein MutS, domain II"/>
    <property type="match status" value="1"/>
</dbReference>
<protein>
    <recommendedName>
        <fullName evidence="9">DNA mismatch repair protein</fullName>
    </recommendedName>
</protein>
<comment type="similarity">
    <text evidence="2 9 10">Belongs to the DNA mismatch repair MutS family.</text>
</comment>
<evidence type="ECO:0000256" key="5">
    <source>
        <dbReference type="ARBA" id="ARBA00022840"/>
    </source>
</evidence>
<keyword evidence="8" id="KW-0539">Nucleus</keyword>
<dbReference type="InterPro" id="IPR007861">
    <property type="entry name" value="DNA_mismatch_repair_MutS_clamp"/>
</dbReference>
<dbReference type="Pfam" id="PF05188">
    <property type="entry name" value="MutS_II"/>
    <property type="match status" value="1"/>
</dbReference>
<dbReference type="PIRSF" id="PIRSF037677">
    <property type="entry name" value="DNA_mis_repair_Msh6"/>
    <property type="match status" value="1"/>
</dbReference>
<dbReference type="GO" id="GO:0030983">
    <property type="term" value="F:mismatched DNA binding"/>
    <property type="evidence" value="ECO:0007669"/>
    <property type="project" value="UniProtKB-UniRule"/>
</dbReference>
<dbReference type="Gene3D" id="1.10.1420.10">
    <property type="match status" value="2"/>
</dbReference>
<dbReference type="FunFam" id="3.30.420.110:FF:000006">
    <property type="entry name" value="DNA mismatch repair protein"/>
    <property type="match status" value="1"/>
</dbReference>
<dbReference type="PANTHER" id="PTHR11361">
    <property type="entry name" value="DNA MISMATCH REPAIR PROTEIN MUTS FAMILY MEMBER"/>
    <property type="match status" value="1"/>
</dbReference>
<keyword evidence="5 9" id="KW-0067">ATP-binding</keyword>
<evidence type="ECO:0000313" key="14">
    <source>
        <dbReference type="EMBL" id="CAI4037981.1"/>
    </source>
</evidence>
<dbReference type="InterPro" id="IPR007696">
    <property type="entry name" value="DNA_mismatch_repair_MutS_core"/>
</dbReference>
<dbReference type="InterPro" id="IPR007695">
    <property type="entry name" value="DNA_mismatch_repair_MutS-lik_N"/>
</dbReference>
<dbReference type="InterPro" id="IPR000432">
    <property type="entry name" value="DNA_mismatch_repair_MutS_C"/>
</dbReference>
<evidence type="ECO:0000256" key="4">
    <source>
        <dbReference type="ARBA" id="ARBA00022763"/>
    </source>
</evidence>
<name>A0AA35NGU0_SACMI</name>
<organism evidence="14 15">
    <name type="scientific">Saccharomyces mikatae IFO 1815</name>
    <dbReference type="NCBI Taxonomy" id="226126"/>
    <lineage>
        <taxon>Eukaryota</taxon>
        <taxon>Fungi</taxon>
        <taxon>Dikarya</taxon>
        <taxon>Ascomycota</taxon>
        <taxon>Saccharomycotina</taxon>
        <taxon>Saccharomycetes</taxon>
        <taxon>Saccharomycetales</taxon>
        <taxon>Saccharomycetaceae</taxon>
        <taxon>Saccharomyces</taxon>
    </lineage>
</organism>
<keyword evidence="4 9" id="KW-0227">DNA damage</keyword>
<keyword evidence="11" id="KW-0175">Coiled coil</keyword>
<evidence type="ECO:0000256" key="3">
    <source>
        <dbReference type="ARBA" id="ARBA00022741"/>
    </source>
</evidence>
<dbReference type="Pfam" id="PF01624">
    <property type="entry name" value="MutS_I"/>
    <property type="match status" value="1"/>
</dbReference>
<feature type="compositionally biased region" description="Polar residues" evidence="12">
    <location>
        <begin position="1"/>
        <end position="22"/>
    </location>
</feature>
<feature type="compositionally biased region" description="Low complexity" evidence="12">
    <location>
        <begin position="238"/>
        <end position="247"/>
    </location>
</feature>
<dbReference type="Pfam" id="PF05192">
    <property type="entry name" value="MutS_III"/>
    <property type="match status" value="1"/>
</dbReference>
<feature type="domain" description="DNA mismatch repair proteins mutS family" evidence="13">
    <location>
        <begin position="1062"/>
        <end position="1078"/>
    </location>
</feature>
<dbReference type="FunFam" id="1.10.1420.10:FF:000019">
    <property type="entry name" value="DNA mismatch repair protein"/>
    <property type="match status" value="1"/>
</dbReference>
<dbReference type="GO" id="GO:0006298">
    <property type="term" value="P:mismatch repair"/>
    <property type="evidence" value="ECO:0007669"/>
    <property type="project" value="InterPro"/>
</dbReference>
<evidence type="ECO:0000256" key="9">
    <source>
        <dbReference type="PIRNR" id="PIRNR037677"/>
    </source>
</evidence>
<keyword evidence="3 9" id="KW-0547">Nucleotide-binding</keyword>
<dbReference type="Pfam" id="PF00488">
    <property type="entry name" value="MutS_V"/>
    <property type="match status" value="1"/>
</dbReference>
<dbReference type="InterPro" id="IPR045076">
    <property type="entry name" value="MutS"/>
</dbReference>
<dbReference type="SUPFAM" id="SSF48334">
    <property type="entry name" value="DNA repair protein MutS, domain III"/>
    <property type="match status" value="1"/>
</dbReference>
<dbReference type="InterPro" id="IPR036187">
    <property type="entry name" value="DNA_mismatch_repair_MutS_sf"/>
</dbReference>
<evidence type="ECO:0000256" key="1">
    <source>
        <dbReference type="ARBA" id="ARBA00004123"/>
    </source>
</evidence>
<dbReference type="GO" id="GO:0016887">
    <property type="term" value="F:ATP hydrolysis activity"/>
    <property type="evidence" value="ECO:0007669"/>
    <property type="project" value="UniProtKB-ARBA"/>
</dbReference>
<dbReference type="Pfam" id="PF05190">
    <property type="entry name" value="MutS_IV"/>
    <property type="match status" value="1"/>
</dbReference>
<evidence type="ECO:0000256" key="7">
    <source>
        <dbReference type="ARBA" id="ARBA00023204"/>
    </source>
</evidence>
<feature type="compositionally biased region" description="Polar residues" evidence="12">
    <location>
        <begin position="266"/>
        <end position="276"/>
    </location>
</feature>
<dbReference type="PROSITE" id="PS00486">
    <property type="entry name" value="DNA_MISMATCH_REPAIR_2"/>
    <property type="match status" value="1"/>
</dbReference>
<keyword evidence="7 9" id="KW-0234">DNA repair</keyword>
<dbReference type="Gene3D" id="3.40.1170.10">
    <property type="entry name" value="DNA repair protein MutS, domain I"/>
    <property type="match status" value="1"/>
</dbReference>
<dbReference type="InterPro" id="IPR007860">
    <property type="entry name" value="DNA_mmatch_repair_MutS_con_dom"/>
</dbReference>
<evidence type="ECO:0000256" key="8">
    <source>
        <dbReference type="ARBA" id="ARBA00023242"/>
    </source>
</evidence>
<evidence type="ECO:0000259" key="13">
    <source>
        <dbReference type="PROSITE" id="PS00486"/>
    </source>
</evidence>
<reference evidence="14" key="1">
    <citation type="submission" date="2022-10" db="EMBL/GenBank/DDBJ databases">
        <authorList>
            <person name="Byrne P K."/>
        </authorList>
    </citation>
    <scope>NUCLEOTIDE SEQUENCE</scope>
    <source>
        <strain evidence="14">IFO1815</strain>
    </source>
</reference>
<keyword evidence="15" id="KW-1185">Reference proteome</keyword>
<evidence type="ECO:0000256" key="11">
    <source>
        <dbReference type="SAM" id="Coils"/>
    </source>
</evidence>
<feature type="compositionally biased region" description="Low complexity" evidence="12">
    <location>
        <begin position="27"/>
        <end position="38"/>
    </location>
</feature>
<gene>
    <name evidence="14" type="primary">SMKI04G3180</name>
    <name evidence="14" type="ORF">SMKI_04G3180</name>
</gene>
<dbReference type="SUPFAM" id="SSF55271">
    <property type="entry name" value="DNA repair protein MutS, domain I"/>
    <property type="match status" value="1"/>
</dbReference>
<dbReference type="EMBL" id="OX365760">
    <property type="protein sequence ID" value="CAI4037981.1"/>
    <property type="molecule type" value="Genomic_DNA"/>
</dbReference>
<dbReference type="SMART" id="SM00534">
    <property type="entry name" value="MUTSac"/>
    <property type="match status" value="1"/>
</dbReference>
<evidence type="ECO:0000256" key="10">
    <source>
        <dbReference type="RuleBase" id="RU003756"/>
    </source>
</evidence>
<dbReference type="GO" id="GO:0005524">
    <property type="term" value="F:ATP binding"/>
    <property type="evidence" value="ECO:0007669"/>
    <property type="project" value="UniProtKB-UniRule"/>
</dbReference>
<dbReference type="SUPFAM" id="SSF52540">
    <property type="entry name" value="P-loop containing nucleoside triphosphate hydrolases"/>
    <property type="match status" value="1"/>
</dbReference>